<evidence type="ECO:0000256" key="2">
    <source>
        <dbReference type="RuleBase" id="RU000363"/>
    </source>
</evidence>
<dbReference type="PANTHER" id="PTHR43313:SF36">
    <property type="entry name" value="D-BETA-HYDROXYBUTYRATE DEHYDROGENASE, MITOCHONDRIAL"/>
    <property type="match status" value="1"/>
</dbReference>
<proteinExistence type="inferred from homology"/>
<dbReference type="PANTHER" id="PTHR43313">
    <property type="entry name" value="SHORT-CHAIN DEHYDROGENASE/REDUCTASE FAMILY 9C"/>
    <property type="match status" value="1"/>
</dbReference>
<dbReference type="EMBL" id="GEDC01009978">
    <property type="protein sequence ID" value="JAS27320.1"/>
    <property type="molecule type" value="Transcribed_RNA"/>
</dbReference>
<organism evidence="3">
    <name type="scientific">Clastoptera arizonana</name>
    <name type="common">Arizona spittle bug</name>
    <dbReference type="NCBI Taxonomy" id="38151"/>
    <lineage>
        <taxon>Eukaryota</taxon>
        <taxon>Metazoa</taxon>
        <taxon>Ecdysozoa</taxon>
        <taxon>Arthropoda</taxon>
        <taxon>Hexapoda</taxon>
        <taxon>Insecta</taxon>
        <taxon>Pterygota</taxon>
        <taxon>Neoptera</taxon>
        <taxon>Paraneoptera</taxon>
        <taxon>Hemiptera</taxon>
        <taxon>Auchenorrhyncha</taxon>
        <taxon>Cercopoidea</taxon>
        <taxon>Clastopteridae</taxon>
        <taxon>Clastoptera</taxon>
    </lineage>
</organism>
<dbReference type="SUPFAM" id="SSF51735">
    <property type="entry name" value="NAD(P)-binding Rossmann-fold domains"/>
    <property type="match status" value="1"/>
</dbReference>
<comment type="similarity">
    <text evidence="2">Belongs to the short-chain dehydrogenases/reductases (SDR) family.</text>
</comment>
<keyword evidence="1" id="KW-0560">Oxidoreductase</keyword>
<gene>
    <name evidence="3" type="ORF">g.11000</name>
    <name evidence="4" type="ORF">g.11001</name>
</gene>
<dbReference type="GO" id="GO:0008202">
    <property type="term" value="P:steroid metabolic process"/>
    <property type="evidence" value="ECO:0007669"/>
    <property type="project" value="TreeGrafter"/>
</dbReference>
<accession>A0A1B6DNT4</accession>
<dbReference type="Pfam" id="PF00106">
    <property type="entry name" value="adh_short"/>
    <property type="match status" value="1"/>
</dbReference>
<dbReference type="InterPro" id="IPR020904">
    <property type="entry name" value="Sc_DH/Rdtase_CS"/>
</dbReference>
<dbReference type="Gene3D" id="3.40.50.720">
    <property type="entry name" value="NAD(P)-binding Rossmann-like Domain"/>
    <property type="match status" value="1"/>
</dbReference>
<evidence type="ECO:0000313" key="3">
    <source>
        <dbReference type="EMBL" id="JAS27320.1"/>
    </source>
</evidence>
<name>A0A1B6DNT4_9HEMI</name>
<dbReference type="InterPro" id="IPR036291">
    <property type="entry name" value="NAD(P)-bd_dom_sf"/>
</dbReference>
<dbReference type="EMBL" id="GEDC01000525">
    <property type="protein sequence ID" value="JAS36773.1"/>
    <property type="molecule type" value="Transcribed_RNA"/>
</dbReference>
<dbReference type="InterPro" id="IPR002347">
    <property type="entry name" value="SDR_fam"/>
</dbReference>
<protein>
    <submittedName>
        <fullName evidence="3">Uncharacterized protein</fullName>
    </submittedName>
</protein>
<evidence type="ECO:0000256" key="1">
    <source>
        <dbReference type="ARBA" id="ARBA00023002"/>
    </source>
</evidence>
<reference evidence="3" key="1">
    <citation type="submission" date="2015-12" db="EMBL/GenBank/DDBJ databases">
        <title>De novo transcriptome assembly of four potential Pierce s Disease insect vectors from Arizona vineyards.</title>
        <authorList>
            <person name="Tassone E.E."/>
        </authorList>
    </citation>
    <scope>NUCLEOTIDE SEQUENCE</scope>
</reference>
<dbReference type="PRINTS" id="PR00081">
    <property type="entry name" value="GDHRDH"/>
</dbReference>
<dbReference type="AlphaFoldDB" id="A0A1B6DNT4"/>
<dbReference type="PROSITE" id="PS00061">
    <property type="entry name" value="ADH_SHORT"/>
    <property type="match status" value="1"/>
</dbReference>
<sequence length="336" mass="38242">MITIIKTLIAAAVFSTTGFWYLRRRKKEHDNIDSNRSNKLVFITGCDSGLGFSLAIHCHELGLHVFATVLNPDGEAGKHLNQLGSRTERLHVVKVDISDKQSILKGVEKVEQLLKNEDLKLHCLINNAGVMVFAESEWQTENLIRDQIQINLIGTIMVTKLFSSLLRKHQGRVINISSHCALEALPGLSVYAASKAGLKAYTDGLRVEMEKYGVKVISLIPGSFFGQSNILSKQKLQAKQMKQEMDKEDYEFYSDYFNRYNSYLSALSGERPAVQLQDDKLYSNINHALLSPNPRPFYCSSPRRYALYHVLFKLSPTIKIRDKLVERFIQMPKFRN</sequence>
<dbReference type="PRINTS" id="PR00080">
    <property type="entry name" value="SDRFAMILY"/>
</dbReference>
<dbReference type="GO" id="GO:0016491">
    <property type="term" value="F:oxidoreductase activity"/>
    <property type="evidence" value="ECO:0007669"/>
    <property type="project" value="UniProtKB-KW"/>
</dbReference>
<evidence type="ECO:0000313" key="4">
    <source>
        <dbReference type="EMBL" id="JAS36773.1"/>
    </source>
</evidence>